<accession>A0AAW1QZ88</accession>
<evidence type="ECO:0000313" key="4">
    <source>
        <dbReference type="Proteomes" id="UP001438707"/>
    </source>
</evidence>
<evidence type="ECO:0000256" key="1">
    <source>
        <dbReference type="ARBA" id="ARBA00008901"/>
    </source>
</evidence>
<dbReference type="InterPro" id="IPR038499">
    <property type="entry name" value="BRO1_sf"/>
</dbReference>
<comment type="similarity">
    <text evidence="1">Belongs to the BROX family.</text>
</comment>
<dbReference type="EMBL" id="JALJOS010000020">
    <property type="protein sequence ID" value="KAK9826523.1"/>
    <property type="molecule type" value="Genomic_DNA"/>
</dbReference>
<dbReference type="Proteomes" id="UP001438707">
    <property type="component" value="Unassembled WGS sequence"/>
</dbReference>
<dbReference type="AlphaFoldDB" id="A0AAW1QZ88"/>
<dbReference type="InterPro" id="IPR038898">
    <property type="entry name" value="BROX"/>
</dbReference>
<dbReference type="PROSITE" id="PS51180">
    <property type="entry name" value="BRO1"/>
    <property type="match status" value="1"/>
</dbReference>
<dbReference type="Gene3D" id="1.25.40.280">
    <property type="entry name" value="alix/aip1 like domains"/>
    <property type="match status" value="1"/>
</dbReference>
<proteinExistence type="inferred from homology"/>
<reference evidence="3 4" key="1">
    <citation type="journal article" date="2024" name="Nat. Commun.">
        <title>Phylogenomics reveals the evolutionary origins of lichenization in chlorophyte algae.</title>
        <authorList>
            <person name="Puginier C."/>
            <person name="Libourel C."/>
            <person name="Otte J."/>
            <person name="Skaloud P."/>
            <person name="Haon M."/>
            <person name="Grisel S."/>
            <person name="Petersen M."/>
            <person name="Berrin J.G."/>
            <person name="Delaux P.M."/>
            <person name="Dal Grande F."/>
            <person name="Keller J."/>
        </authorList>
    </citation>
    <scope>NUCLEOTIDE SEQUENCE [LARGE SCALE GENOMIC DNA]</scope>
    <source>
        <strain evidence="3 4">SAG 2145</strain>
    </source>
</reference>
<gene>
    <name evidence="3" type="ORF">WJX74_000296</name>
</gene>
<feature type="domain" description="BRO1" evidence="2">
    <location>
        <begin position="1"/>
        <end position="340"/>
    </location>
</feature>
<dbReference type="PANTHER" id="PTHR23032:SF20">
    <property type="entry name" value="ENDOSOMAL TARGETING BRO1-LIKE DOMAIN-CONTAINING PROTEIN"/>
    <property type="match status" value="1"/>
</dbReference>
<dbReference type="InterPro" id="IPR004328">
    <property type="entry name" value="BRO1_dom"/>
</dbReference>
<comment type="caution">
    <text evidence="3">The sequence shown here is derived from an EMBL/GenBank/DDBJ whole genome shotgun (WGS) entry which is preliminary data.</text>
</comment>
<evidence type="ECO:0000313" key="3">
    <source>
        <dbReference type="EMBL" id="KAK9826523.1"/>
    </source>
</evidence>
<sequence length="340" mass="36872">MYEAITLESLRDLTMRRAQGCQKQAKTFREQLEWLQKYLSFLVDFASKAEVALVEYSFKRLNFFWTSPLAGAPHSQFHLPGIDFEQAMAMMLYAAGLREAGHVAASSSPSTNGGRDVKQPDYTEAASLLRQAAGVYQHAQEALLGPLQASLPSQRPAELVPAMAETMGLVCMAEAQAVIGFRAESKGSLPGTVASLMVGASDLCEQAASLLKTHATDFSAVSPELRKFIALSSSLYEARAKVSLAKQEQQAENMGLCLSNLKAATQCLHDCKAVAGSMGQWHSVLDREIEVIEKLLAVCHNENNSVYFQAVAKCSSPLPPGKVIATPVPLQLPELRIDVI</sequence>
<evidence type="ECO:0000259" key="2">
    <source>
        <dbReference type="PROSITE" id="PS51180"/>
    </source>
</evidence>
<dbReference type="PANTHER" id="PTHR23032">
    <property type="entry name" value="BRO1 DOMAIN-CONTAINING PROTEIN BROX"/>
    <property type="match status" value="1"/>
</dbReference>
<dbReference type="Pfam" id="PF03097">
    <property type="entry name" value="BRO1"/>
    <property type="match status" value="1"/>
</dbReference>
<name>A0AAW1QZ88_9CHLO</name>
<organism evidence="3 4">
    <name type="scientific">Apatococcus lobatus</name>
    <dbReference type="NCBI Taxonomy" id="904363"/>
    <lineage>
        <taxon>Eukaryota</taxon>
        <taxon>Viridiplantae</taxon>
        <taxon>Chlorophyta</taxon>
        <taxon>core chlorophytes</taxon>
        <taxon>Trebouxiophyceae</taxon>
        <taxon>Chlorellales</taxon>
        <taxon>Chlorellaceae</taxon>
        <taxon>Apatococcus</taxon>
    </lineage>
</organism>
<protein>
    <recommendedName>
        <fullName evidence="2">BRO1 domain-containing protein</fullName>
    </recommendedName>
</protein>
<dbReference type="SMART" id="SM01041">
    <property type="entry name" value="BRO1"/>
    <property type="match status" value="1"/>
</dbReference>
<keyword evidence="4" id="KW-1185">Reference proteome</keyword>